<dbReference type="SUPFAM" id="SSF53300">
    <property type="entry name" value="vWA-like"/>
    <property type="match status" value="1"/>
</dbReference>
<dbReference type="RefSeq" id="WP_280763353.1">
    <property type="nucleotide sequence ID" value="NZ_JARXVC010000018.1"/>
</dbReference>
<keyword evidence="3" id="KW-1185">Reference proteome</keyword>
<protein>
    <recommendedName>
        <fullName evidence="4">VWFA domain-containing protein</fullName>
    </recommendedName>
</protein>
<feature type="region of interest" description="Disordered" evidence="1">
    <location>
        <begin position="1"/>
        <end position="23"/>
    </location>
</feature>
<dbReference type="EMBL" id="JARXVC010000018">
    <property type="protein sequence ID" value="MDH6284112.1"/>
    <property type="molecule type" value="Genomic_DNA"/>
</dbReference>
<dbReference type="InterPro" id="IPR036465">
    <property type="entry name" value="vWFA_dom_sf"/>
</dbReference>
<evidence type="ECO:0000256" key="1">
    <source>
        <dbReference type="SAM" id="MobiDB-lite"/>
    </source>
</evidence>
<reference evidence="2 3" key="1">
    <citation type="submission" date="2023-04" db="EMBL/GenBank/DDBJ databases">
        <title>Forest soil microbial communities from Buena Vista Peninsula, Colon Province, Panama.</title>
        <authorList>
            <person name="Bouskill N."/>
        </authorList>
    </citation>
    <scope>NUCLEOTIDE SEQUENCE [LARGE SCALE GENOMIC DNA]</scope>
    <source>
        <strain evidence="2 3">CFH S0262</strain>
    </source>
</reference>
<accession>A0ABT6MIG0</accession>
<evidence type="ECO:0000313" key="2">
    <source>
        <dbReference type="EMBL" id="MDH6284112.1"/>
    </source>
</evidence>
<evidence type="ECO:0000313" key="3">
    <source>
        <dbReference type="Proteomes" id="UP001160334"/>
    </source>
</evidence>
<name>A0ABT6MIG0_9NOCA</name>
<sequence>MSIDGQPGCARMQAISRGSGDSVGVHPNSELMIVPRVDSPIVARLVPANGLGDFPAGTTVHIAMQVDVQAGHEPERAVLRPLDISGQPFLDVAALTPDGDLITVAAMRTKVDQPLSELAHQARVQARALLGVDRVPEQFQINTVVGIDTSASMRASASDDSVEAVLDVLAGLSTVVGSDRGLQVCLLGQEVVWIPETQAPEIAHRSIELLGTRPITSGFRSAVTELSGLYPNDNTVTYLITDGIPADIEALTAADEIDGEARHLVSLVPTTVSQLRRFRALVPVTAVAPPREGVSASVQLLQEPGAVTSVVRSLLRGCFAPGTELGERTA</sequence>
<evidence type="ECO:0008006" key="4">
    <source>
        <dbReference type="Google" id="ProtNLM"/>
    </source>
</evidence>
<comment type="caution">
    <text evidence="2">The sequence shown here is derived from an EMBL/GenBank/DDBJ whole genome shotgun (WGS) entry which is preliminary data.</text>
</comment>
<gene>
    <name evidence="2" type="ORF">M2280_005364</name>
</gene>
<proteinExistence type="predicted"/>
<organism evidence="2 3">
    <name type="scientific">Prescottella agglutinans</name>
    <dbReference type="NCBI Taxonomy" id="1644129"/>
    <lineage>
        <taxon>Bacteria</taxon>
        <taxon>Bacillati</taxon>
        <taxon>Actinomycetota</taxon>
        <taxon>Actinomycetes</taxon>
        <taxon>Mycobacteriales</taxon>
        <taxon>Nocardiaceae</taxon>
        <taxon>Prescottella</taxon>
    </lineage>
</organism>
<dbReference type="Proteomes" id="UP001160334">
    <property type="component" value="Unassembled WGS sequence"/>
</dbReference>